<evidence type="ECO:0000313" key="3">
    <source>
        <dbReference type="Proteomes" id="UP000662873"/>
    </source>
</evidence>
<dbReference type="KEGG" id="npy:NPRO_20380"/>
<accession>A0A809RA40</accession>
<gene>
    <name evidence="2" type="ORF">NPRO_20380</name>
</gene>
<dbReference type="Proteomes" id="UP000662873">
    <property type="component" value="Chromosome"/>
</dbReference>
<evidence type="ECO:0008006" key="4">
    <source>
        <dbReference type="Google" id="ProtNLM"/>
    </source>
</evidence>
<feature type="coiled-coil region" evidence="1">
    <location>
        <begin position="406"/>
        <end position="433"/>
    </location>
</feature>
<name>A0A809RA40_9BACT</name>
<dbReference type="EMBL" id="AP021858">
    <property type="protein sequence ID" value="BBO24443.1"/>
    <property type="molecule type" value="Genomic_DNA"/>
</dbReference>
<evidence type="ECO:0000256" key="1">
    <source>
        <dbReference type="SAM" id="Coils"/>
    </source>
</evidence>
<organism evidence="2 3">
    <name type="scientific">Candidatus Nitrosymbiomonas proteolyticus</name>
    <dbReference type="NCBI Taxonomy" id="2608984"/>
    <lineage>
        <taxon>Bacteria</taxon>
        <taxon>Bacillati</taxon>
        <taxon>Armatimonadota</taxon>
        <taxon>Armatimonadota incertae sedis</taxon>
        <taxon>Candidatus Nitrosymbiomonas</taxon>
    </lineage>
</organism>
<keyword evidence="1" id="KW-0175">Coiled coil</keyword>
<protein>
    <recommendedName>
        <fullName evidence="4">DUF4139 domain-containing protein</fullName>
    </recommendedName>
</protein>
<proteinExistence type="predicted"/>
<sequence>MSAIAALTLLSTGFAQGDLPEVSAKVVSASLFKNGYAVVVREALVPTTGQGIIPAPPQSVLGTFWISSSPGVQIRELIATTLTKESDRDVQSLDEALTANVGKVVGIKVREHFEGTAKILSAAGSIVILEPTERTQQRGVLILPKGSVLEISGATGEVVWKVKQKTNQQALRFTASAPRGGVIKIVSLEPGISWAPAYALDISDEKTLRIVARASLINDSLDLDGVDVRLVTGFPNVPFLNIQDPFTSFQNLQMFVSALMRAGAPEDAAQSGMAYQMARNRLSEKLDFAEAFPISQATGEQNEDLFFYPLSKVTLKRGDRGYHVLFTAESEYAHVYTCSLGDSIVDDQYVERPEGPRDVWHSLKFKNTSGKPFTTASAITMKDSSLLGQDMMHYTSANAEATVKITKALDVAVEDAEEEIERQRDALRTRSRTYDKVTIKGRIRVINRKAQAVSLELSKGVSGEILATDRNPKVTVLAKGLRAVNPRNRIEWKLDLSSGESAEITYQYSVYIAT</sequence>
<dbReference type="AlphaFoldDB" id="A0A809RA40"/>
<reference evidence="2" key="1">
    <citation type="journal article" name="DNA Res.">
        <title>The physiological potential of anammox bacteria as revealed by their core genome structure.</title>
        <authorList>
            <person name="Okubo T."/>
            <person name="Toyoda A."/>
            <person name="Fukuhara K."/>
            <person name="Uchiyama I."/>
            <person name="Harigaya Y."/>
            <person name="Kuroiwa M."/>
            <person name="Suzuki T."/>
            <person name="Murakami Y."/>
            <person name="Suwa Y."/>
            <person name="Takami H."/>
        </authorList>
    </citation>
    <scope>NUCLEOTIDE SEQUENCE</scope>
    <source>
        <strain evidence="2">317325-2</strain>
    </source>
</reference>
<evidence type="ECO:0000313" key="2">
    <source>
        <dbReference type="EMBL" id="BBO24443.1"/>
    </source>
</evidence>